<dbReference type="Proteomes" id="UP000502823">
    <property type="component" value="Unassembled WGS sequence"/>
</dbReference>
<dbReference type="InterPro" id="IPR043502">
    <property type="entry name" value="DNA/RNA_pol_sf"/>
</dbReference>
<dbReference type="SUPFAM" id="SSF56672">
    <property type="entry name" value="DNA/RNA polymerases"/>
    <property type="match status" value="1"/>
</dbReference>
<dbReference type="AlphaFoldDB" id="A0A6L2PBD4"/>
<proteinExistence type="predicted"/>
<accession>A0A6L2PBD4</accession>
<dbReference type="InParanoid" id="A0A6L2PBD4"/>
<protein>
    <recommendedName>
        <fullName evidence="1">Reverse transcriptase domain-containing protein</fullName>
    </recommendedName>
</protein>
<feature type="domain" description="Reverse transcriptase" evidence="1">
    <location>
        <begin position="98"/>
        <end position="340"/>
    </location>
</feature>
<comment type="caution">
    <text evidence="2">The sequence shown here is derived from an EMBL/GenBank/DDBJ whole genome shotgun (WGS) entry which is preliminary data.</text>
</comment>
<dbReference type="PROSITE" id="PS50878">
    <property type="entry name" value="RT_POL"/>
    <property type="match status" value="1"/>
</dbReference>
<evidence type="ECO:0000313" key="3">
    <source>
        <dbReference type="Proteomes" id="UP000502823"/>
    </source>
</evidence>
<dbReference type="GO" id="GO:0071897">
    <property type="term" value="P:DNA biosynthetic process"/>
    <property type="evidence" value="ECO:0007669"/>
    <property type="project" value="UniProtKB-ARBA"/>
</dbReference>
<dbReference type="InterPro" id="IPR000477">
    <property type="entry name" value="RT_dom"/>
</dbReference>
<reference evidence="3" key="1">
    <citation type="submission" date="2020-01" db="EMBL/GenBank/DDBJ databases">
        <title>Draft genome sequence of the Termite Coptotermes fromosanus.</title>
        <authorList>
            <person name="Itakura S."/>
            <person name="Yosikawa Y."/>
            <person name="Umezawa K."/>
        </authorList>
    </citation>
    <scope>NUCLEOTIDE SEQUENCE [LARGE SCALE GENOMIC DNA]</scope>
</reference>
<evidence type="ECO:0000259" key="1">
    <source>
        <dbReference type="PROSITE" id="PS50878"/>
    </source>
</evidence>
<sequence>MVKRRLNINEVEPRVWVNYFRSLFDRNIAGGTIFETQLWGPPYIEELHRDFTEQEIKDCLCRTKRSKATGIDGLLAKIWKTFGAKEERLEILENLFNKIRIHEVYPEDWKMAIVCPLYKSEGRRRDPGNYREIFLLPAQSKVFSNVLAGGLRDWLTDKRMVSKFQLGFVKNKRTIDNIFVIKTTVDKYLREKRGRIYWCFVDLKKVFDSVNREALWYKRRKKGISEDLVDCIRLMYDGIQSGVKCGDDLIREAVDHRVGIRQGCSLSPYLFNAFIDDIMDEVGNGNNHAPTIAKFWIPGQLFADNLALGAFTDLGLQMGIGTIVACCSKWNLKCNLENKK</sequence>
<name>A0A6L2PBD4_COPFO</name>
<dbReference type="CDD" id="cd01650">
    <property type="entry name" value="RT_nLTR_like"/>
    <property type="match status" value="1"/>
</dbReference>
<keyword evidence="3" id="KW-1185">Reference proteome</keyword>
<dbReference type="PANTHER" id="PTHR19446">
    <property type="entry name" value="REVERSE TRANSCRIPTASES"/>
    <property type="match status" value="1"/>
</dbReference>
<dbReference type="Pfam" id="PF00078">
    <property type="entry name" value="RVT_1"/>
    <property type="match status" value="1"/>
</dbReference>
<evidence type="ECO:0000313" key="2">
    <source>
        <dbReference type="EMBL" id="GFG29656.1"/>
    </source>
</evidence>
<dbReference type="EMBL" id="BLKM01007083">
    <property type="protein sequence ID" value="GFG29656.1"/>
    <property type="molecule type" value="Genomic_DNA"/>
</dbReference>
<dbReference type="OrthoDB" id="1421278at2759"/>
<gene>
    <name evidence="2" type="ORF">Cfor_02967</name>
</gene>
<organism evidence="2 3">
    <name type="scientific">Coptotermes formosanus</name>
    <name type="common">Formosan subterranean termite</name>
    <dbReference type="NCBI Taxonomy" id="36987"/>
    <lineage>
        <taxon>Eukaryota</taxon>
        <taxon>Metazoa</taxon>
        <taxon>Ecdysozoa</taxon>
        <taxon>Arthropoda</taxon>
        <taxon>Hexapoda</taxon>
        <taxon>Insecta</taxon>
        <taxon>Pterygota</taxon>
        <taxon>Neoptera</taxon>
        <taxon>Polyneoptera</taxon>
        <taxon>Dictyoptera</taxon>
        <taxon>Blattodea</taxon>
        <taxon>Blattoidea</taxon>
        <taxon>Termitoidae</taxon>
        <taxon>Rhinotermitidae</taxon>
        <taxon>Coptotermes</taxon>
    </lineage>
</organism>